<evidence type="ECO:0000256" key="1">
    <source>
        <dbReference type="ARBA" id="ARBA00010676"/>
    </source>
</evidence>
<sequence>MYRIQVKIIIIGLVLASVQFNFTSGNHDDFDKGKNPYQHQQTLDPNGAYKIEWEVNWKEKRVIFNVTVETKGYVGFGLSKKGKMSGADIVIGGVEPSGRVYFSDYHVPNGSRLPIKDASQDWILHTGWERNNHTFLSFSRKFETCDEENDLPITNDLLTLIWAYGEVDGQPQYHFQNRGGSDVYLLDAIYSTKAVDSIQEFNITRTLLLPEKETTYWCDFHKVPTKTKHHIIEFNPIFPTEQDRGHIHHYLLFRCVAPKGVDPEAIFGGPSRTGGRECYVQVEQGSLEWNYCNELIYVYAVGGKAVVFPEHVGMPMSESGTEYFMLQIHYDNINRIPNLSITSTVQMHYTSELREHDLGVLSVGEWVPGSPSIFLPPNATDHVIIGHCAPGCTQSFLPPEGINVVAALTHSHISGKGMRTLHFREDTELPWLVYDDNYNPNYQQFRMLREERKVLPGDQLSTRCLYDTTIMNGSTVAGGFSTRQEMCDTMIYYYNRILGNSFCLSQIRSREYYNLLGIGNITWNDQRKDLTISSPQQFAGLTMVEYGNEFVDWNIAFRKELQMHHLNQPHVSICPASLSGKIEHPASLPRNIARYAGPIRSQCSQIKKMGRGWSRS</sequence>
<dbReference type="PROSITE" id="PS50836">
    <property type="entry name" value="DOMON"/>
    <property type="match status" value="1"/>
</dbReference>
<dbReference type="CDD" id="cd09631">
    <property type="entry name" value="DOMON_DOH"/>
    <property type="match status" value="1"/>
</dbReference>
<name>A0ABP1RIK7_9HEXA</name>
<evidence type="ECO:0000313" key="6">
    <source>
        <dbReference type="EMBL" id="CAL8128848.1"/>
    </source>
</evidence>
<dbReference type="SMART" id="SM00664">
    <property type="entry name" value="DoH"/>
    <property type="match status" value="1"/>
</dbReference>
<dbReference type="InterPro" id="IPR024548">
    <property type="entry name" value="Cu2_monoox_C"/>
</dbReference>
<dbReference type="PANTHER" id="PTHR10157:SF23">
    <property type="entry name" value="MOXD1 HOMOLOG 1"/>
    <property type="match status" value="1"/>
</dbReference>
<evidence type="ECO:0000256" key="2">
    <source>
        <dbReference type="ARBA" id="ARBA00023157"/>
    </source>
</evidence>
<feature type="signal peptide" evidence="4">
    <location>
        <begin position="1"/>
        <end position="16"/>
    </location>
</feature>
<dbReference type="InterPro" id="IPR045266">
    <property type="entry name" value="DOH_DOMON"/>
</dbReference>
<evidence type="ECO:0000256" key="4">
    <source>
        <dbReference type="SAM" id="SignalP"/>
    </source>
</evidence>
<dbReference type="Gene3D" id="2.60.120.230">
    <property type="match status" value="1"/>
</dbReference>
<feature type="domain" description="DOMON" evidence="5">
    <location>
        <begin position="47"/>
        <end position="165"/>
    </location>
</feature>
<comment type="similarity">
    <text evidence="1">Belongs to the copper type II ascorbate-dependent monooxygenase family.</text>
</comment>
<keyword evidence="7" id="KW-1185">Reference proteome</keyword>
<organism evidence="6 7">
    <name type="scientific">Orchesella dallaii</name>
    <dbReference type="NCBI Taxonomy" id="48710"/>
    <lineage>
        <taxon>Eukaryota</taxon>
        <taxon>Metazoa</taxon>
        <taxon>Ecdysozoa</taxon>
        <taxon>Arthropoda</taxon>
        <taxon>Hexapoda</taxon>
        <taxon>Collembola</taxon>
        <taxon>Entomobryomorpha</taxon>
        <taxon>Entomobryoidea</taxon>
        <taxon>Orchesellidae</taxon>
        <taxon>Orchesellinae</taxon>
        <taxon>Orchesella</taxon>
    </lineage>
</organism>
<dbReference type="InterPro" id="IPR000945">
    <property type="entry name" value="DBH-like"/>
</dbReference>
<keyword evidence="2" id="KW-1015">Disulfide bond</keyword>
<feature type="chain" id="PRO_5045630552" description="DOMON domain-containing protein" evidence="4">
    <location>
        <begin position="17"/>
        <end position="616"/>
    </location>
</feature>
<proteinExistence type="inferred from homology"/>
<keyword evidence="3" id="KW-0325">Glycoprotein</keyword>
<dbReference type="InterPro" id="IPR036939">
    <property type="entry name" value="Cu2_ascorb_mOase_N_sf"/>
</dbReference>
<evidence type="ECO:0000259" key="5">
    <source>
        <dbReference type="PROSITE" id="PS50836"/>
    </source>
</evidence>
<gene>
    <name evidence="6" type="ORF">ODALV1_LOCUS22611</name>
</gene>
<dbReference type="InterPro" id="IPR008977">
    <property type="entry name" value="PHM/PNGase_F_dom_sf"/>
</dbReference>
<evidence type="ECO:0000256" key="3">
    <source>
        <dbReference type="ARBA" id="ARBA00023180"/>
    </source>
</evidence>
<keyword evidence="4" id="KW-0732">Signal</keyword>
<dbReference type="Pfam" id="PF03351">
    <property type="entry name" value="DOMON"/>
    <property type="match status" value="1"/>
</dbReference>
<protein>
    <recommendedName>
        <fullName evidence="5">DOMON domain-containing protein</fullName>
    </recommendedName>
</protein>
<dbReference type="Pfam" id="PF03712">
    <property type="entry name" value="Cu2_monoox_C"/>
    <property type="match status" value="1"/>
</dbReference>
<dbReference type="SUPFAM" id="SSF49742">
    <property type="entry name" value="PHM/PNGase F"/>
    <property type="match status" value="2"/>
</dbReference>
<accession>A0ABP1RIK7</accession>
<dbReference type="InterPro" id="IPR000323">
    <property type="entry name" value="Cu2_ascorb_mOase_N"/>
</dbReference>
<dbReference type="InterPro" id="IPR014784">
    <property type="entry name" value="Cu2_ascorb_mOase-like_C"/>
</dbReference>
<dbReference type="EMBL" id="CAXLJM020000075">
    <property type="protein sequence ID" value="CAL8128848.1"/>
    <property type="molecule type" value="Genomic_DNA"/>
</dbReference>
<dbReference type="Gene3D" id="2.60.120.310">
    <property type="entry name" value="Copper type II, ascorbate-dependent monooxygenase, N-terminal domain"/>
    <property type="match status" value="1"/>
</dbReference>
<dbReference type="PANTHER" id="PTHR10157">
    <property type="entry name" value="DOPAMINE BETA HYDROXYLASE RELATED"/>
    <property type="match status" value="1"/>
</dbReference>
<dbReference type="Pfam" id="PF01082">
    <property type="entry name" value="Cu2_monooxygen"/>
    <property type="match status" value="1"/>
</dbReference>
<comment type="caution">
    <text evidence="6">The sequence shown here is derived from an EMBL/GenBank/DDBJ whole genome shotgun (WGS) entry which is preliminary data.</text>
</comment>
<evidence type="ECO:0000313" key="7">
    <source>
        <dbReference type="Proteomes" id="UP001642540"/>
    </source>
</evidence>
<dbReference type="PRINTS" id="PR00767">
    <property type="entry name" value="DBMONOXGNASE"/>
</dbReference>
<dbReference type="InterPro" id="IPR005018">
    <property type="entry name" value="DOMON_domain"/>
</dbReference>
<dbReference type="InterPro" id="IPR028460">
    <property type="entry name" value="Tbh/DBH"/>
</dbReference>
<reference evidence="6 7" key="1">
    <citation type="submission" date="2024-08" db="EMBL/GenBank/DDBJ databases">
        <authorList>
            <person name="Cucini C."/>
            <person name="Frati F."/>
        </authorList>
    </citation>
    <scope>NUCLEOTIDE SEQUENCE [LARGE SCALE GENOMIC DNA]</scope>
</reference>
<dbReference type="Proteomes" id="UP001642540">
    <property type="component" value="Unassembled WGS sequence"/>
</dbReference>